<dbReference type="SUPFAM" id="SSF54427">
    <property type="entry name" value="NTF2-like"/>
    <property type="match status" value="1"/>
</dbReference>
<organism evidence="2 3">
    <name type="scientific">Janibacter alittae</name>
    <dbReference type="NCBI Taxonomy" id="3115209"/>
    <lineage>
        <taxon>Bacteria</taxon>
        <taxon>Bacillati</taxon>
        <taxon>Actinomycetota</taxon>
        <taxon>Actinomycetes</taxon>
        <taxon>Micrococcales</taxon>
        <taxon>Intrasporangiaceae</taxon>
        <taxon>Janibacter</taxon>
    </lineage>
</organism>
<name>A0ABZ2MKZ0_9MICO</name>
<evidence type="ECO:0000259" key="1">
    <source>
        <dbReference type="Pfam" id="PF12680"/>
    </source>
</evidence>
<protein>
    <submittedName>
        <fullName evidence="2">Nuclear transport factor 2 family protein</fullName>
    </submittedName>
</protein>
<reference evidence="2 3" key="1">
    <citation type="submission" date="2024-02" db="EMBL/GenBank/DDBJ databases">
        <title>Janibacter sp. nov., isolated from gut of marine sandworm.</title>
        <authorList>
            <person name="Kim B."/>
            <person name="Jun M.O."/>
            <person name="Shin N.-R."/>
        </authorList>
    </citation>
    <scope>NUCLEOTIDE SEQUENCE [LARGE SCALE GENOMIC DNA]</scope>
    <source>
        <strain evidence="2 3">A1S7</strain>
    </source>
</reference>
<accession>A0ABZ2MKZ0</accession>
<dbReference type="Pfam" id="PF12680">
    <property type="entry name" value="SnoaL_2"/>
    <property type="match status" value="1"/>
</dbReference>
<gene>
    <name evidence="2" type="ORF">V1351_06365</name>
</gene>
<feature type="domain" description="SnoaL-like" evidence="1">
    <location>
        <begin position="2"/>
        <end position="94"/>
    </location>
</feature>
<evidence type="ECO:0000313" key="3">
    <source>
        <dbReference type="Proteomes" id="UP001382727"/>
    </source>
</evidence>
<dbReference type="Proteomes" id="UP001382727">
    <property type="component" value="Chromosome"/>
</dbReference>
<proteinExistence type="predicted"/>
<sequence>MFREAVEAKDIDAVDEMLAEDCVFLSPVAFTPYPGKAITSAILRTVVEVFEDFTYVRQLRDGDHEAYVFTATVDGMEITGCDFLTFNEEGKISEFMVMTRPLKASQALAAAMGERFPQIRAAAQAAAGGGPGPDVATVTE</sequence>
<dbReference type="InterPro" id="IPR037401">
    <property type="entry name" value="SnoaL-like"/>
</dbReference>
<dbReference type="EMBL" id="CP144913">
    <property type="protein sequence ID" value="WXB77693.1"/>
    <property type="molecule type" value="Genomic_DNA"/>
</dbReference>
<keyword evidence="3" id="KW-1185">Reference proteome</keyword>
<evidence type="ECO:0000313" key="2">
    <source>
        <dbReference type="EMBL" id="WXB77693.1"/>
    </source>
</evidence>
<dbReference type="Gene3D" id="3.10.450.50">
    <property type="match status" value="1"/>
</dbReference>
<dbReference type="RefSeq" id="WP_338751820.1">
    <property type="nucleotide sequence ID" value="NZ_CP144913.1"/>
</dbReference>
<dbReference type="InterPro" id="IPR032710">
    <property type="entry name" value="NTF2-like_dom_sf"/>
</dbReference>